<evidence type="ECO:0000313" key="1">
    <source>
        <dbReference type="Proteomes" id="UP000790787"/>
    </source>
</evidence>
<name>A0AC58UHC1_TOBAC</name>
<reference evidence="2" key="2">
    <citation type="submission" date="2025-08" db="UniProtKB">
        <authorList>
            <consortium name="RefSeq"/>
        </authorList>
    </citation>
    <scope>IDENTIFICATION</scope>
    <source>
        <tissue evidence="2">Leaf</tissue>
    </source>
</reference>
<proteinExistence type="predicted"/>
<keyword evidence="1" id="KW-1185">Reference proteome</keyword>
<evidence type="ECO:0000313" key="2">
    <source>
        <dbReference type="RefSeq" id="XP_075108885.1"/>
    </source>
</evidence>
<organism evidence="1 2">
    <name type="scientific">Nicotiana tabacum</name>
    <name type="common">Common tobacco</name>
    <dbReference type="NCBI Taxonomy" id="4097"/>
    <lineage>
        <taxon>Eukaryota</taxon>
        <taxon>Viridiplantae</taxon>
        <taxon>Streptophyta</taxon>
        <taxon>Embryophyta</taxon>
        <taxon>Tracheophyta</taxon>
        <taxon>Spermatophyta</taxon>
        <taxon>Magnoliopsida</taxon>
        <taxon>eudicotyledons</taxon>
        <taxon>Gunneridae</taxon>
        <taxon>Pentapetalae</taxon>
        <taxon>asterids</taxon>
        <taxon>lamiids</taxon>
        <taxon>Solanales</taxon>
        <taxon>Solanaceae</taxon>
        <taxon>Nicotianoideae</taxon>
        <taxon>Nicotianeae</taxon>
        <taxon>Nicotiana</taxon>
    </lineage>
</organism>
<protein>
    <submittedName>
        <fullName evidence="2">Uncharacterized protein LOC142180721</fullName>
    </submittedName>
</protein>
<sequence>MTYLPASEVHFMSEEIYDHCPAVLNWERGNTGHKKQFRYFNMWSLLPEFKTKVQKVWKTELKGTKIYKLVGKMNITKYVLQRLNKERFSVIEGNAEIAMARLINCQEKIQKDPRNADLINEEVSLLQESIKWKVAKEQFFTQKRDSKKGRQYICCDLVRRGPIVQQEQIDRLEEQFTEIEVKEALWSISGDKSLGPDGYESQFFKDCWLKRVLPTVVAENQSAFVKGRSIVQNILICQDLVKLYNGKKTTRSCLIKIDLKKAYDFVEWGFVEEMLHTLNFPPRFDK</sequence>
<accession>A0AC58UHC1</accession>
<gene>
    <name evidence="2" type="primary">LOC142180721</name>
</gene>
<dbReference type="Proteomes" id="UP000790787">
    <property type="component" value="Chromosome 5"/>
</dbReference>
<reference evidence="1" key="1">
    <citation type="journal article" date="2014" name="Nat. Commun.">
        <title>The tobacco genome sequence and its comparison with those of tomato and potato.</title>
        <authorList>
            <person name="Sierro N."/>
            <person name="Battey J.N."/>
            <person name="Ouadi S."/>
            <person name="Bakaher N."/>
            <person name="Bovet L."/>
            <person name="Willig A."/>
            <person name="Goepfert S."/>
            <person name="Peitsch M.C."/>
            <person name="Ivanov N.V."/>
        </authorList>
    </citation>
    <scope>NUCLEOTIDE SEQUENCE [LARGE SCALE GENOMIC DNA]</scope>
</reference>
<dbReference type="RefSeq" id="XP_075108885.1">
    <property type="nucleotide sequence ID" value="XM_075252784.1"/>
</dbReference>